<feature type="compositionally biased region" description="Basic and acidic residues" evidence="1">
    <location>
        <begin position="312"/>
        <end position="329"/>
    </location>
</feature>
<accession>A0A6J4TLK9</accession>
<feature type="compositionally biased region" description="Basic and acidic residues" evidence="1">
    <location>
        <begin position="195"/>
        <end position="211"/>
    </location>
</feature>
<feature type="compositionally biased region" description="Basic and acidic residues" evidence="1">
    <location>
        <begin position="95"/>
        <end position="106"/>
    </location>
</feature>
<dbReference type="EMBL" id="CADCWE010000031">
    <property type="protein sequence ID" value="CAA9525651.1"/>
    <property type="molecule type" value="Genomic_DNA"/>
</dbReference>
<feature type="compositionally biased region" description="Pro residues" evidence="1">
    <location>
        <begin position="181"/>
        <end position="192"/>
    </location>
</feature>
<feature type="compositionally biased region" description="Basic residues" evidence="1">
    <location>
        <begin position="35"/>
        <end position="59"/>
    </location>
</feature>
<feature type="region of interest" description="Disordered" evidence="1">
    <location>
        <begin position="20"/>
        <end position="410"/>
    </location>
</feature>
<evidence type="ECO:0000256" key="1">
    <source>
        <dbReference type="SAM" id="MobiDB-lite"/>
    </source>
</evidence>
<sequence length="410" mass="45651">DRRHPIAGPVTRPIARLVRRMVGAGYRRRTPTDRRGRRIARQEHRRPHPRRGVSGRRSSHRDLDQRRGRDPGSPPAGRIGRLVAGDGAAHRGHLGRRDPGTRLVDRPRRRLATGDLPGGGGHQPVRQQRRVPDPRRNPFGEEGPAVGTRGRLRRGRAGAQRRRLRGGRSRDGADGAGVAGRPPPGVAAPARPPLRWRDGGLDSGRGADRWRPGAWRTGVRDGRPRLRPVRNRGVPDPQRPLRRRHRPPLRRLGGGDRRGLDRRAGDAGVLARIVQRCPPGERGRRHRPADPVVVRASDPACPDRAWPGSAGDRCRPDDRRPGRRPDRGRPLARPGRRRPHRPLRGRGAGPRRPVPPRDRRQPGAAGGRPRSDRAAGAQPRVEAAPARRHVARLRRPARPRLACHSARRRL</sequence>
<feature type="non-terminal residue" evidence="2">
    <location>
        <position position="1"/>
    </location>
</feature>
<feature type="compositionally biased region" description="Basic and acidic residues" evidence="1">
    <location>
        <begin position="60"/>
        <end position="70"/>
    </location>
</feature>
<evidence type="ECO:0000313" key="2">
    <source>
        <dbReference type="EMBL" id="CAA9525651.1"/>
    </source>
</evidence>
<feature type="compositionally biased region" description="Basic residues" evidence="1">
    <location>
        <begin position="240"/>
        <end position="249"/>
    </location>
</feature>
<gene>
    <name evidence="2" type="ORF">AVDCRST_MAG73-527</name>
</gene>
<feature type="compositionally biased region" description="Basic residues" evidence="1">
    <location>
        <begin position="386"/>
        <end position="398"/>
    </location>
</feature>
<protein>
    <submittedName>
        <fullName evidence="2">Uncharacterized protein</fullName>
    </submittedName>
</protein>
<name>A0A6J4TLK9_9BACT</name>
<feature type="compositionally biased region" description="Basic and acidic residues" evidence="1">
    <location>
        <begin position="130"/>
        <end position="139"/>
    </location>
</feature>
<feature type="compositionally biased region" description="Basic residues" evidence="1">
    <location>
        <begin position="150"/>
        <end position="167"/>
    </location>
</feature>
<feature type="compositionally biased region" description="Basic and acidic residues" evidence="1">
    <location>
        <begin position="253"/>
        <end position="265"/>
    </location>
</feature>
<proteinExistence type="predicted"/>
<organism evidence="2">
    <name type="scientific">uncultured Thermomicrobiales bacterium</name>
    <dbReference type="NCBI Taxonomy" id="1645740"/>
    <lineage>
        <taxon>Bacteria</taxon>
        <taxon>Pseudomonadati</taxon>
        <taxon>Thermomicrobiota</taxon>
        <taxon>Thermomicrobia</taxon>
        <taxon>Thermomicrobiales</taxon>
        <taxon>environmental samples</taxon>
    </lineage>
</organism>
<feature type="non-terminal residue" evidence="2">
    <location>
        <position position="410"/>
    </location>
</feature>
<dbReference type="AlphaFoldDB" id="A0A6J4TLK9"/>
<feature type="compositionally biased region" description="Basic residues" evidence="1">
    <location>
        <begin position="334"/>
        <end position="344"/>
    </location>
</feature>
<reference evidence="2" key="1">
    <citation type="submission" date="2020-02" db="EMBL/GenBank/DDBJ databases">
        <authorList>
            <person name="Meier V. D."/>
        </authorList>
    </citation>
    <scope>NUCLEOTIDE SEQUENCE</scope>
    <source>
        <strain evidence="2">AVDCRST_MAG73</strain>
    </source>
</reference>